<evidence type="ECO:0000313" key="2">
    <source>
        <dbReference type="Proteomes" id="UP000320338"/>
    </source>
</evidence>
<reference evidence="1 2" key="1">
    <citation type="submission" date="2019-06" db="EMBL/GenBank/DDBJ databases">
        <title>Whole genome shotgun sequence of Pseudonocardia hydrocarbonoxydans NBRC 14498.</title>
        <authorList>
            <person name="Hosoyama A."/>
            <person name="Uohara A."/>
            <person name="Ohji S."/>
            <person name="Ichikawa N."/>
        </authorList>
    </citation>
    <scope>NUCLEOTIDE SEQUENCE [LARGE SCALE GENOMIC DNA]</scope>
    <source>
        <strain evidence="1 2">NBRC 14498</strain>
    </source>
</reference>
<evidence type="ECO:0000313" key="1">
    <source>
        <dbReference type="EMBL" id="GEC19838.1"/>
    </source>
</evidence>
<dbReference type="AlphaFoldDB" id="A0A4Y3WMX0"/>
<gene>
    <name evidence="1" type="ORF">PHY01_21210</name>
</gene>
<sequence>MDPHVRPAVVVPVDGRPVHPAANPWESLARGEGMLVSWSDGPVPAERSWGAPLRASSALGRQLADIAARTGSSAQASRIFRMELPVGYGVDDLVRTVGGGVSSAVRGAGGRIVGQARLVPMSPARMAAGLNPAALGLMAVLVVAEMAGGDEQERRLDAIRDGVDRLNARFDMDDDARLHTAEQAIRQSHAALLDGATIPESIGLGTAMSNLQVIRHRSVTLLTGWERVVAGLGPADVSGSTVREALGAVGSLGWDSFPSAVRTAYLSLNLDARRIMLTTAEAQLRNPGMALAAFREGVEADLAVRRAELRRLRALFVRLSTVPLGTSGWALPNVVADSAAENARTQVLFATLATALSSGDTPAHPAVVEAELRSDGTVQLLRPAQ</sequence>
<accession>A0A4Y3WMX0</accession>
<keyword evidence="2" id="KW-1185">Reference proteome</keyword>
<proteinExistence type="predicted"/>
<organism evidence="1 2">
    <name type="scientific">Pseudonocardia hydrocarbonoxydans</name>
    <dbReference type="NCBI Taxonomy" id="76726"/>
    <lineage>
        <taxon>Bacteria</taxon>
        <taxon>Bacillati</taxon>
        <taxon>Actinomycetota</taxon>
        <taxon>Actinomycetes</taxon>
        <taxon>Pseudonocardiales</taxon>
        <taxon>Pseudonocardiaceae</taxon>
        <taxon>Pseudonocardia</taxon>
    </lineage>
</organism>
<comment type="caution">
    <text evidence="1">The sequence shown here is derived from an EMBL/GenBank/DDBJ whole genome shotgun (WGS) entry which is preliminary data.</text>
</comment>
<protein>
    <submittedName>
        <fullName evidence="1">Uncharacterized protein</fullName>
    </submittedName>
</protein>
<dbReference type="Proteomes" id="UP000320338">
    <property type="component" value="Unassembled WGS sequence"/>
</dbReference>
<dbReference type="EMBL" id="BJNG01000016">
    <property type="protein sequence ID" value="GEC19838.1"/>
    <property type="molecule type" value="Genomic_DNA"/>
</dbReference>
<name>A0A4Y3WMX0_9PSEU</name>